<dbReference type="AlphaFoldDB" id="A0A0D0BBH6"/>
<evidence type="ECO:0000259" key="4">
    <source>
        <dbReference type="PROSITE" id="PS50002"/>
    </source>
</evidence>
<dbReference type="InterPro" id="IPR050670">
    <property type="entry name" value="STAM"/>
</dbReference>
<dbReference type="CDD" id="cd00174">
    <property type="entry name" value="SH3"/>
    <property type="match status" value="1"/>
</dbReference>
<dbReference type="Proteomes" id="UP000053593">
    <property type="component" value="Unassembled WGS sequence"/>
</dbReference>
<dbReference type="InterPro" id="IPR001452">
    <property type="entry name" value="SH3_domain"/>
</dbReference>
<sequence length="202" mass="22685">MWRSPSPQPPPEATVAAPTTQVMEDGVEILFYMRALYDYQATIDEEFDFVAGDVIAVTATPEDGWWSGVLLDENRRQPGRNVFPSNFAYVLSDDDREERLLSSDRVDTHESMGRSPSPQPPAEATVAAPTRQVTEDGAEILFYVRALFDYQAITDEELNFQAGDVIAVTATPEDGWWSGVLLDEGRRQLGRYVFPCQYVQLL</sequence>
<dbReference type="HOGENOM" id="CLU_1627506_0_0_1"/>
<accession>A0A0D0BBH6</accession>
<keyword evidence="1 2" id="KW-0728">SH3 domain</keyword>
<dbReference type="FunFam" id="2.30.30.40:FF:000312">
    <property type="entry name" value="Related to Cell division control protein 15"/>
    <property type="match status" value="1"/>
</dbReference>
<dbReference type="PRINTS" id="PR00452">
    <property type="entry name" value="SH3DOMAIN"/>
</dbReference>
<protein>
    <recommendedName>
        <fullName evidence="4">SH3 domain-containing protein</fullName>
    </recommendedName>
</protein>
<evidence type="ECO:0000256" key="1">
    <source>
        <dbReference type="ARBA" id="ARBA00022443"/>
    </source>
</evidence>
<keyword evidence="6" id="KW-1185">Reference proteome</keyword>
<dbReference type="InterPro" id="IPR036028">
    <property type="entry name" value="SH3-like_dom_sf"/>
</dbReference>
<dbReference type="Gene3D" id="2.30.30.40">
    <property type="entry name" value="SH3 Domains"/>
    <property type="match status" value="2"/>
</dbReference>
<name>A0A0D0BBH6_9AGAR</name>
<feature type="domain" description="SH3" evidence="4">
    <location>
        <begin position="28"/>
        <end position="93"/>
    </location>
</feature>
<evidence type="ECO:0000313" key="6">
    <source>
        <dbReference type="Proteomes" id="UP000053593"/>
    </source>
</evidence>
<feature type="domain" description="SH3" evidence="4">
    <location>
        <begin position="139"/>
        <end position="202"/>
    </location>
</feature>
<gene>
    <name evidence="5" type="ORF">GYMLUDRAFT_588305</name>
</gene>
<evidence type="ECO:0000256" key="3">
    <source>
        <dbReference type="SAM" id="MobiDB-lite"/>
    </source>
</evidence>
<proteinExistence type="predicted"/>
<evidence type="ECO:0000256" key="2">
    <source>
        <dbReference type="PROSITE-ProRule" id="PRU00192"/>
    </source>
</evidence>
<dbReference type="EMBL" id="KN834772">
    <property type="protein sequence ID" value="KIK61070.1"/>
    <property type="molecule type" value="Genomic_DNA"/>
</dbReference>
<dbReference type="PROSITE" id="PS50002">
    <property type="entry name" value="SH3"/>
    <property type="match status" value="2"/>
</dbReference>
<dbReference type="SUPFAM" id="SSF50044">
    <property type="entry name" value="SH3-domain"/>
    <property type="match status" value="2"/>
</dbReference>
<dbReference type="Pfam" id="PF00018">
    <property type="entry name" value="SH3_1"/>
    <property type="match status" value="2"/>
</dbReference>
<dbReference type="PANTHER" id="PTHR45929:SF3">
    <property type="entry name" value="JAK PATHWAY SIGNAL TRANSDUCTION ADAPTOR MOLECULE"/>
    <property type="match status" value="1"/>
</dbReference>
<dbReference type="OrthoDB" id="19092at2759"/>
<evidence type="ECO:0000313" key="5">
    <source>
        <dbReference type="EMBL" id="KIK61070.1"/>
    </source>
</evidence>
<dbReference type="SMART" id="SM00326">
    <property type="entry name" value="SH3"/>
    <property type="match status" value="2"/>
</dbReference>
<dbReference type="PANTHER" id="PTHR45929">
    <property type="entry name" value="JAK PATHWAY SIGNAL TRANSDUCTION ADAPTOR MOLECULE"/>
    <property type="match status" value="1"/>
</dbReference>
<feature type="region of interest" description="Disordered" evidence="3">
    <location>
        <begin position="104"/>
        <end position="128"/>
    </location>
</feature>
<reference evidence="5 6" key="1">
    <citation type="submission" date="2014-04" db="EMBL/GenBank/DDBJ databases">
        <title>Evolutionary Origins and Diversification of the Mycorrhizal Mutualists.</title>
        <authorList>
            <consortium name="DOE Joint Genome Institute"/>
            <consortium name="Mycorrhizal Genomics Consortium"/>
            <person name="Kohler A."/>
            <person name="Kuo A."/>
            <person name="Nagy L.G."/>
            <person name="Floudas D."/>
            <person name="Copeland A."/>
            <person name="Barry K.W."/>
            <person name="Cichocki N."/>
            <person name="Veneault-Fourrey C."/>
            <person name="LaButti K."/>
            <person name="Lindquist E.A."/>
            <person name="Lipzen A."/>
            <person name="Lundell T."/>
            <person name="Morin E."/>
            <person name="Murat C."/>
            <person name="Riley R."/>
            <person name="Ohm R."/>
            <person name="Sun H."/>
            <person name="Tunlid A."/>
            <person name="Henrissat B."/>
            <person name="Grigoriev I.V."/>
            <person name="Hibbett D.S."/>
            <person name="Martin F."/>
        </authorList>
    </citation>
    <scope>NUCLEOTIDE SEQUENCE [LARGE SCALE GENOMIC DNA]</scope>
    <source>
        <strain evidence="5 6">FD-317 M1</strain>
    </source>
</reference>
<organism evidence="5 6">
    <name type="scientific">Collybiopsis luxurians FD-317 M1</name>
    <dbReference type="NCBI Taxonomy" id="944289"/>
    <lineage>
        <taxon>Eukaryota</taxon>
        <taxon>Fungi</taxon>
        <taxon>Dikarya</taxon>
        <taxon>Basidiomycota</taxon>
        <taxon>Agaricomycotina</taxon>
        <taxon>Agaricomycetes</taxon>
        <taxon>Agaricomycetidae</taxon>
        <taxon>Agaricales</taxon>
        <taxon>Marasmiineae</taxon>
        <taxon>Omphalotaceae</taxon>
        <taxon>Collybiopsis</taxon>
        <taxon>Collybiopsis luxurians</taxon>
    </lineage>
</organism>
<dbReference type="PRINTS" id="PR00499">
    <property type="entry name" value="P67PHOX"/>
</dbReference>